<accession>A0AAE1FCT2</accession>
<evidence type="ECO:0000256" key="2">
    <source>
        <dbReference type="SAM" id="SignalP"/>
    </source>
</evidence>
<dbReference type="AlphaFoldDB" id="A0AAE1FCT2"/>
<gene>
    <name evidence="3" type="ORF">Pcinc_023309</name>
</gene>
<feature type="chain" id="PRO_5042236561" description="Secreted protein" evidence="2">
    <location>
        <begin position="20"/>
        <end position="132"/>
    </location>
</feature>
<keyword evidence="4" id="KW-1185">Reference proteome</keyword>
<keyword evidence="2" id="KW-0732">Signal</keyword>
<evidence type="ECO:0008006" key="5">
    <source>
        <dbReference type="Google" id="ProtNLM"/>
    </source>
</evidence>
<evidence type="ECO:0000313" key="3">
    <source>
        <dbReference type="EMBL" id="KAK3871543.1"/>
    </source>
</evidence>
<reference evidence="3" key="1">
    <citation type="submission" date="2023-10" db="EMBL/GenBank/DDBJ databases">
        <title>Genome assemblies of two species of porcelain crab, Petrolisthes cinctipes and Petrolisthes manimaculis (Anomura: Porcellanidae).</title>
        <authorList>
            <person name="Angst P."/>
        </authorList>
    </citation>
    <scope>NUCLEOTIDE SEQUENCE</scope>
    <source>
        <strain evidence="3">PB745_01</strain>
        <tissue evidence="3">Gill</tissue>
    </source>
</reference>
<dbReference type="EMBL" id="JAWQEG010002498">
    <property type="protein sequence ID" value="KAK3871543.1"/>
    <property type="molecule type" value="Genomic_DNA"/>
</dbReference>
<evidence type="ECO:0000256" key="1">
    <source>
        <dbReference type="SAM" id="MobiDB-lite"/>
    </source>
</evidence>
<comment type="caution">
    <text evidence="3">The sequence shown here is derived from an EMBL/GenBank/DDBJ whole genome shotgun (WGS) entry which is preliminary data.</text>
</comment>
<organism evidence="3 4">
    <name type="scientific">Petrolisthes cinctipes</name>
    <name type="common">Flat porcelain crab</name>
    <dbReference type="NCBI Taxonomy" id="88211"/>
    <lineage>
        <taxon>Eukaryota</taxon>
        <taxon>Metazoa</taxon>
        <taxon>Ecdysozoa</taxon>
        <taxon>Arthropoda</taxon>
        <taxon>Crustacea</taxon>
        <taxon>Multicrustacea</taxon>
        <taxon>Malacostraca</taxon>
        <taxon>Eumalacostraca</taxon>
        <taxon>Eucarida</taxon>
        <taxon>Decapoda</taxon>
        <taxon>Pleocyemata</taxon>
        <taxon>Anomura</taxon>
        <taxon>Galatheoidea</taxon>
        <taxon>Porcellanidae</taxon>
        <taxon>Petrolisthes</taxon>
    </lineage>
</organism>
<feature type="signal peptide" evidence="2">
    <location>
        <begin position="1"/>
        <end position="19"/>
    </location>
</feature>
<evidence type="ECO:0000313" key="4">
    <source>
        <dbReference type="Proteomes" id="UP001286313"/>
    </source>
</evidence>
<protein>
    <recommendedName>
        <fullName evidence="5">Secreted protein</fullName>
    </recommendedName>
</protein>
<proteinExistence type="predicted"/>
<sequence>MKYLAAVMVVMVGIDMCVAVPLLPTTQHQPQQQQQQALHPQFQAPPPGEIVFGVDAEGCTVGPTGRVCPWGPVQFTSEAKGVPQPWEPSPVQHHQQQHHHHHGAAFTGLVGPSGVIGPSGLVGPSGPLAFGK</sequence>
<name>A0AAE1FCT2_PETCI</name>
<feature type="region of interest" description="Disordered" evidence="1">
    <location>
        <begin position="79"/>
        <end position="102"/>
    </location>
</feature>
<dbReference type="Proteomes" id="UP001286313">
    <property type="component" value="Unassembled WGS sequence"/>
</dbReference>